<organism evidence="4 5">
    <name type="scientific">Effrenium voratum</name>
    <dbReference type="NCBI Taxonomy" id="2562239"/>
    <lineage>
        <taxon>Eukaryota</taxon>
        <taxon>Sar</taxon>
        <taxon>Alveolata</taxon>
        <taxon>Dinophyceae</taxon>
        <taxon>Suessiales</taxon>
        <taxon>Symbiodiniaceae</taxon>
        <taxon>Effrenium</taxon>
    </lineage>
</organism>
<dbReference type="Pfam" id="PF01370">
    <property type="entry name" value="Epimerase"/>
    <property type="match status" value="1"/>
</dbReference>
<dbReference type="EMBL" id="CAUJNA010003392">
    <property type="protein sequence ID" value="CAJ1400946.1"/>
    <property type="molecule type" value="Genomic_DNA"/>
</dbReference>
<dbReference type="InterPro" id="IPR050425">
    <property type="entry name" value="NAD(P)_dehydrat-like"/>
</dbReference>
<evidence type="ECO:0000313" key="5">
    <source>
        <dbReference type="Proteomes" id="UP001178507"/>
    </source>
</evidence>
<comment type="similarity">
    <text evidence="2">Belongs to the NAD(P)-dependent epimerase/dehydratase family. Dihydroflavonol-4-reductase subfamily.</text>
</comment>
<evidence type="ECO:0000313" key="4">
    <source>
        <dbReference type="EMBL" id="CAJ1400946.1"/>
    </source>
</evidence>
<dbReference type="GO" id="GO:0016616">
    <property type="term" value="F:oxidoreductase activity, acting on the CH-OH group of donors, NAD or NADP as acceptor"/>
    <property type="evidence" value="ECO:0007669"/>
    <property type="project" value="TreeGrafter"/>
</dbReference>
<keyword evidence="5" id="KW-1185">Reference proteome</keyword>
<sequence length="335" mass="36445">MEKPVVVITGVTGYLGSATCLAFLQDGSFSVRGTVRSTSNEKKLQPLKLGLGELFAGLELVEADLSDEDSLIKACVGATFVVHTASPFHFKGGCVKPAVKGTTAVMKACSVHKVKRCVVTSSCAAMQAPAAEELGSQAIYWRRGEDKPVPPAAYNETCWSNPERPEGLHDYMKSKTWAERAAWDYQKANPGFDLVTILPCFIMGPAPCDGEGTSVSYMLDILKGKKAEIPRNSSSFVDVRDCAAAHLKAILLPEAANQRFILYNQRVLLRDVYGWLAKYNEKGAKVPTKLAEGEDSMDGDLIDNTKSREVLKIEYTPMEKTFCDAAEYLLSVGAV</sequence>
<proteinExistence type="inferred from homology"/>
<protein>
    <recommendedName>
        <fullName evidence="3">NAD-dependent epimerase/dehydratase domain-containing protein</fullName>
    </recommendedName>
</protein>
<dbReference type="AlphaFoldDB" id="A0AA36J853"/>
<dbReference type="InterPro" id="IPR036291">
    <property type="entry name" value="NAD(P)-bd_dom_sf"/>
</dbReference>
<gene>
    <name evidence="4" type="ORF">EVOR1521_LOCUS24185</name>
</gene>
<dbReference type="PANTHER" id="PTHR10366">
    <property type="entry name" value="NAD DEPENDENT EPIMERASE/DEHYDRATASE"/>
    <property type="match status" value="1"/>
</dbReference>
<dbReference type="Proteomes" id="UP001178507">
    <property type="component" value="Unassembled WGS sequence"/>
</dbReference>
<reference evidence="4" key="1">
    <citation type="submission" date="2023-08" db="EMBL/GenBank/DDBJ databases">
        <authorList>
            <person name="Chen Y."/>
            <person name="Shah S."/>
            <person name="Dougan E. K."/>
            <person name="Thang M."/>
            <person name="Chan C."/>
        </authorList>
    </citation>
    <scope>NUCLEOTIDE SEQUENCE</scope>
</reference>
<keyword evidence="1" id="KW-0560">Oxidoreductase</keyword>
<dbReference type="InterPro" id="IPR001509">
    <property type="entry name" value="Epimerase_deHydtase"/>
</dbReference>
<evidence type="ECO:0000259" key="3">
    <source>
        <dbReference type="Pfam" id="PF01370"/>
    </source>
</evidence>
<dbReference type="SUPFAM" id="SSF51735">
    <property type="entry name" value="NAD(P)-binding Rossmann-fold domains"/>
    <property type="match status" value="1"/>
</dbReference>
<dbReference type="Gene3D" id="3.40.50.720">
    <property type="entry name" value="NAD(P)-binding Rossmann-like Domain"/>
    <property type="match status" value="1"/>
</dbReference>
<accession>A0AA36J853</accession>
<dbReference type="PANTHER" id="PTHR10366:SF564">
    <property type="entry name" value="STEROL-4-ALPHA-CARBOXYLATE 3-DEHYDROGENASE, DECARBOXYLATING"/>
    <property type="match status" value="1"/>
</dbReference>
<evidence type="ECO:0000256" key="2">
    <source>
        <dbReference type="ARBA" id="ARBA00023445"/>
    </source>
</evidence>
<name>A0AA36J853_9DINO</name>
<feature type="domain" description="NAD-dependent epimerase/dehydratase" evidence="3">
    <location>
        <begin position="6"/>
        <end position="256"/>
    </location>
</feature>
<comment type="caution">
    <text evidence="4">The sequence shown here is derived from an EMBL/GenBank/DDBJ whole genome shotgun (WGS) entry which is preliminary data.</text>
</comment>
<evidence type="ECO:0000256" key="1">
    <source>
        <dbReference type="ARBA" id="ARBA00023002"/>
    </source>
</evidence>